<evidence type="ECO:0000256" key="6">
    <source>
        <dbReference type="ARBA" id="ARBA00022679"/>
    </source>
</evidence>
<dbReference type="PANTHER" id="PTHR45453:SF2">
    <property type="entry name" value="HISTIDINE KINASE"/>
    <property type="match status" value="1"/>
</dbReference>
<reference evidence="16" key="2">
    <citation type="submission" date="2020-09" db="EMBL/GenBank/DDBJ databases">
        <authorList>
            <person name="Sun Q."/>
            <person name="Zhou Y."/>
        </authorList>
    </citation>
    <scope>NUCLEOTIDE SEQUENCE</scope>
    <source>
        <strain evidence="16">CGMCC 1.15760</strain>
    </source>
</reference>
<keyword evidence="8" id="KW-0547">Nucleotide-binding</keyword>
<evidence type="ECO:0000256" key="12">
    <source>
        <dbReference type="ARBA" id="ARBA00023012"/>
    </source>
</evidence>
<evidence type="ECO:0000256" key="2">
    <source>
        <dbReference type="ARBA" id="ARBA00004651"/>
    </source>
</evidence>
<evidence type="ECO:0000256" key="3">
    <source>
        <dbReference type="ARBA" id="ARBA00012438"/>
    </source>
</evidence>
<evidence type="ECO:0000313" key="17">
    <source>
        <dbReference type="Proteomes" id="UP000616608"/>
    </source>
</evidence>
<keyword evidence="10" id="KW-0067">ATP-binding</keyword>
<name>A0A917LH78_9BACI</name>
<keyword evidence="6" id="KW-0808">Transferase</keyword>
<keyword evidence="12" id="KW-0902">Two-component regulatory system</keyword>
<accession>A0A917LH78</accession>
<dbReference type="GO" id="GO:0005524">
    <property type="term" value="F:ATP binding"/>
    <property type="evidence" value="ECO:0007669"/>
    <property type="project" value="UniProtKB-KW"/>
</dbReference>
<evidence type="ECO:0000256" key="10">
    <source>
        <dbReference type="ARBA" id="ARBA00022840"/>
    </source>
</evidence>
<evidence type="ECO:0000256" key="14">
    <source>
        <dbReference type="SAM" id="Phobius"/>
    </source>
</evidence>
<gene>
    <name evidence="16" type="ORF">GCM10007425_17320</name>
</gene>
<feature type="transmembrane region" description="Helical" evidence="14">
    <location>
        <begin position="12"/>
        <end position="31"/>
    </location>
</feature>
<dbReference type="GO" id="GO:0000155">
    <property type="term" value="F:phosphorelay sensor kinase activity"/>
    <property type="evidence" value="ECO:0007669"/>
    <property type="project" value="InterPro"/>
</dbReference>
<evidence type="ECO:0000259" key="15">
    <source>
        <dbReference type="PROSITE" id="PS50109"/>
    </source>
</evidence>
<dbReference type="InterPro" id="IPR036890">
    <property type="entry name" value="HATPase_C_sf"/>
</dbReference>
<dbReference type="PROSITE" id="PS50109">
    <property type="entry name" value="HIS_KIN"/>
    <property type="match status" value="1"/>
</dbReference>
<evidence type="ECO:0000256" key="5">
    <source>
        <dbReference type="ARBA" id="ARBA00022553"/>
    </source>
</evidence>
<evidence type="ECO:0000256" key="4">
    <source>
        <dbReference type="ARBA" id="ARBA00022475"/>
    </source>
</evidence>
<dbReference type="PRINTS" id="PR00344">
    <property type="entry name" value="BCTRLSENSOR"/>
</dbReference>
<dbReference type="GO" id="GO:0016036">
    <property type="term" value="P:cellular response to phosphate starvation"/>
    <property type="evidence" value="ECO:0007669"/>
    <property type="project" value="TreeGrafter"/>
</dbReference>
<dbReference type="Proteomes" id="UP000616608">
    <property type="component" value="Unassembled WGS sequence"/>
</dbReference>
<dbReference type="GO" id="GO:0005886">
    <property type="term" value="C:plasma membrane"/>
    <property type="evidence" value="ECO:0007669"/>
    <property type="project" value="UniProtKB-SubCell"/>
</dbReference>
<dbReference type="CDD" id="cd00082">
    <property type="entry name" value="HisKA"/>
    <property type="match status" value="1"/>
</dbReference>
<dbReference type="SMART" id="SM00387">
    <property type="entry name" value="HATPase_c"/>
    <property type="match status" value="1"/>
</dbReference>
<dbReference type="SUPFAM" id="SSF55874">
    <property type="entry name" value="ATPase domain of HSP90 chaperone/DNA topoisomerase II/histidine kinase"/>
    <property type="match status" value="1"/>
</dbReference>
<protein>
    <recommendedName>
        <fullName evidence="3">histidine kinase</fullName>
        <ecNumber evidence="3">2.7.13.3</ecNumber>
    </recommendedName>
</protein>
<keyword evidence="4" id="KW-1003">Cell membrane</keyword>
<evidence type="ECO:0000256" key="9">
    <source>
        <dbReference type="ARBA" id="ARBA00022777"/>
    </source>
</evidence>
<comment type="subcellular location">
    <subcellularLocation>
        <location evidence="2">Cell membrane</location>
        <topology evidence="2">Multi-pass membrane protein</topology>
    </subcellularLocation>
</comment>
<dbReference type="AlphaFoldDB" id="A0A917LH78"/>
<keyword evidence="13 14" id="KW-0472">Membrane</keyword>
<dbReference type="Gene3D" id="3.30.565.10">
    <property type="entry name" value="Histidine kinase-like ATPase, C-terminal domain"/>
    <property type="match status" value="1"/>
</dbReference>
<dbReference type="EMBL" id="BMJT01000005">
    <property type="protein sequence ID" value="GGG23352.1"/>
    <property type="molecule type" value="Genomic_DNA"/>
</dbReference>
<proteinExistence type="predicted"/>
<keyword evidence="9 16" id="KW-0418">Kinase</keyword>
<dbReference type="InterPro" id="IPR004358">
    <property type="entry name" value="Sig_transdc_His_kin-like_C"/>
</dbReference>
<evidence type="ECO:0000256" key="7">
    <source>
        <dbReference type="ARBA" id="ARBA00022692"/>
    </source>
</evidence>
<evidence type="ECO:0000256" key="13">
    <source>
        <dbReference type="ARBA" id="ARBA00023136"/>
    </source>
</evidence>
<sequence length="332" mass="38439">MNSVKLFLRDHVSFIIFELLLVGFIVILYWLDGLRNIDTAIYSIVISLVLLTSFLVFRCMLRQRYYKKIVQLPTAMEDALQKNAKTAEARSVEAYLQTLYKLYQREVQSLYASQKRHDQFMNQWVHQMKTPISVMELLLQEDEVLDKKNVQEEIDRLKRGLEMVLVNARLESFEDDMHVEQVDLKQLVTMVVNENKRLFIAKRVYPAIEIEDNLQIASDSKWLRFVIGQFVTNAVKYTFEANKKIVLRAYTEEQQVILHVIDEGIGIPKSDLSRVTKAFFTGENGRKTGESTGMGLYLAEEICEKLGHTLTITSEVGKGTDVMITFKGELYD</sequence>
<dbReference type="GO" id="GO:0004721">
    <property type="term" value="F:phosphoprotein phosphatase activity"/>
    <property type="evidence" value="ECO:0007669"/>
    <property type="project" value="TreeGrafter"/>
</dbReference>
<keyword evidence="11 14" id="KW-1133">Transmembrane helix</keyword>
<keyword evidence="7 14" id="KW-0812">Transmembrane</keyword>
<dbReference type="RefSeq" id="WP_188614659.1">
    <property type="nucleotide sequence ID" value="NZ_BMJT01000005.1"/>
</dbReference>
<comment type="caution">
    <text evidence="16">The sequence shown here is derived from an EMBL/GenBank/DDBJ whole genome shotgun (WGS) entry which is preliminary data.</text>
</comment>
<dbReference type="EC" id="2.7.13.3" evidence="3"/>
<evidence type="ECO:0000313" key="16">
    <source>
        <dbReference type="EMBL" id="GGG23352.1"/>
    </source>
</evidence>
<keyword evidence="17" id="KW-1185">Reference proteome</keyword>
<dbReference type="InterPro" id="IPR003594">
    <property type="entry name" value="HATPase_dom"/>
</dbReference>
<reference evidence="16" key="1">
    <citation type="journal article" date="2014" name="Int. J. Syst. Evol. Microbiol.">
        <title>Complete genome sequence of Corynebacterium casei LMG S-19264T (=DSM 44701T), isolated from a smear-ripened cheese.</title>
        <authorList>
            <consortium name="US DOE Joint Genome Institute (JGI-PGF)"/>
            <person name="Walter F."/>
            <person name="Albersmeier A."/>
            <person name="Kalinowski J."/>
            <person name="Ruckert C."/>
        </authorList>
    </citation>
    <scope>NUCLEOTIDE SEQUENCE</scope>
    <source>
        <strain evidence="16">CGMCC 1.15760</strain>
    </source>
</reference>
<evidence type="ECO:0000256" key="11">
    <source>
        <dbReference type="ARBA" id="ARBA00022989"/>
    </source>
</evidence>
<dbReference type="InterPro" id="IPR050351">
    <property type="entry name" value="BphY/WalK/GraS-like"/>
</dbReference>
<feature type="domain" description="Histidine kinase" evidence="15">
    <location>
        <begin position="123"/>
        <end position="330"/>
    </location>
</feature>
<comment type="catalytic activity">
    <reaction evidence="1">
        <text>ATP + protein L-histidine = ADP + protein N-phospho-L-histidine.</text>
        <dbReference type="EC" id="2.7.13.3"/>
    </reaction>
</comment>
<dbReference type="InterPro" id="IPR003661">
    <property type="entry name" value="HisK_dim/P_dom"/>
</dbReference>
<dbReference type="PANTHER" id="PTHR45453">
    <property type="entry name" value="PHOSPHATE REGULON SENSOR PROTEIN PHOR"/>
    <property type="match status" value="1"/>
</dbReference>
<evidence type="ECO:0000256" key="1">
    <source>
        <dbReference type="ARBA" id="ARBA00000085"/>
    </source>
</evidence>
<dbReference type="FunFam" id="3.30.565.10:FF:000057">
    <property type="entry name" value="Sensor histidine kinase"/>
    <property type="match status" value="1"/>
</dbReference>
<organism evidence="16 17">
    <name type="scientific">Lysinibacillus alkalisoli</name>
    <dbReference type="NCBI Taxonomy" id="1911548"/>
    <lineage>
        <taxon>Bacteria</taxon>
        <taxon>Bacillati</taxon>
        <taxon>Bacillota</taxon>
        <taxon>Bacilli</taxon>
        <taxon>Bacillales</taxon>
        <taxon>Bacillaceae</taxon>
        <taxon>Lysinibacillus</taxon>
    </lineage>
</organism>
<feature type="transmembrane region" description="Helical" evidence="14">
    <location>
        <begin position="37"/>
        <end position="57"/>
    </location>
</feature>
<dbReference type="InterPro" id="IPR005467">
    <property type="entry name" value="His_kinase_dom"/>
</dbReference>
<dbReference type="Pfam" id="PF02518">
    <property type="entry name" value="HATPase_c"/>
    <property type="match status" value="1"/>
</dbReference>
<keyword evidence="5" id="KW-0597">Phosphoprotein</keyword>
<evidence type="ECO:0000256" key="8">
    <source>
        <dbReference type="ARBA" id="ARBA00022741"/>
    </source>
</evidence>